<evidence type="ECO:0000313" key="12">
    <source>
        <dbReference type="EMBL" id="QJX48255.1"/>
    </source>
</evidence>
<keyword evidence="3 9" id="KW-0378">Hydrolase</keyword>
<dbReference type="SUPFAM" id="SSF47446">
    <property type="entry name" value="Signal peptide-binding domain"/>
    <property type="match status" value="1"/>
</dbReference>
<feature type="region of interest" description="Disordered" evidence="10">
    <location>
        <begin position="382"/>
        <end position="402"/>
    </location>
</feature>
<feature type="domain" description="SRP54-type proteins GTP-binding" evidence="11">
    <location>
        <begin position="267"/>
        <end position="280"/>
    </location>
</feature>
<name>A0A6M6BMB4_9BACT</name>
<dbReference type="InterPro" id="IPR003593">
    <property type="entry name" value="AAA+_ATPase"/>
</dbReference>
<dbReference type="PANTHER" id="PTHR11564">
    <property type="entry name" value="SIGNAL RECOGNITION PARTICLE 54K PROTEIN SRP54"/>
    <property type="match status" value="1"/>
</dbReference>
<dbReference type="Pfam" id="PF02881">
    <property type="entry name" value="SRP54_N"/>
    <property type="match status" value="1"/>
</dbReference>
<dbReference type="InterPro" id="IPR000897">
    <property type="entry name" value="SRP54_GTPase_dom"/>
</dbReference>
<dbReference type="EMBL" id="CP053538">
    <property type="protein sequence ID" value="QJX48255.1"/>
    <property type="molecule type" value="Genomic_DNA"/>
</dbReference>
<gene>
    <name evidence="9 12" type="primary">ffh</name>
    <name evidence="12" type="ORF">HMJ29_15500</name>
</gene>
<dbReference type="InterPro" id="IPR013822">
    <property type="entry name" value="Signal_recog_particl_SRP54_hlx"/>
</dbReference>
<proteinExistence type="inferred from homology"/>
<dbReference type="CDD" id="cd18539">
    <property type="entry name" value="SRP_G"/>
    <property type="match status" value="1"/>
</dbReference>
<dbReference type="SUPFAM" id="SSF52540">
    <property type="entry name" value="P-loop containing nucleoside triphosphate hydrolases"/>
    <property type="match status" value="1"/>
</dbReference>
<dbReference type="GO" id="GO:0048500">
    <property type="term" value="C:signal recognition particle"/>
    <property type="evidence" value="ECO:0007669"/>
    <property type="project" value="UniProtKB-UniRule"/>
</dbReference>
<evidence type="ECO:0000256" key="4">
    <source>
        <dbReference type="ARBA" id="ARBA00022884"/>
    </source>
</evidence>
<dbReference type="GO" id="GO:0005525">
    <property type="term" value="F:GTP binding"/>
    <property type="evidence" value="ECO:0007669"/>
    <property type="project" value="UniProtKB-UniRule"/>
</dbReference>
<dbReference type="GO" id="GO:0003924">
    <property type="term" value="F:GTPase activity"/>
    <property type="evidence" value="ECO:0007669"/>
    <property type="project" value="UniProtKB-UniRule"/>
</dbReference>
<evidence type="ECO:0000259" key="11">
    <source>
        <dbReference type="PROSITE" id="PS00300"/>
    </source>
</evidence>
<accession>A0A6M6BMB4</accession>
<evidence type="ECO:0000256" key="3">
    <source>
        <dbReference type="ARBA" id="ARBA00022801"/>
    </source>
</evidence>
<feature type="binding site" evidence="9">
    <location>
        <begin position="246"/>
        <end position="249"/>
    </location>
    <ligand>
        <name>GTP</name>
        <dbReference type="ChEBI" id="CHEBI:37565"/>
    </ligand>
</feature>
<dbReference type="NCBIfam" id="TIGR00959">
    <property type="entry name" value="ffh"/>
    <property type="match status" value="1"/>
</dbReference>
<dbReference type="InterPro" id="IPR004780">
    <property type="entry name" value="SRP"/>
</dbReference>
<dbReference type="InterPro" id="IPR036891">
    <property type="entry name" value="Signal_recog_part_SRP54_M_sf"/>
</dbReference>
<dbReference type="AlphaFoldDB" id="A0A6M6BMB4"/>
<dbReference type="Gene3D" id="1.10.260.30">
    <property type="entry name" value="Signal recognition particle, SRP54 subunit, M-domain"/>
    <property type="match status" value="1"/>
</dbReference>
<dbReference type="SMART" id="SM00382">
    <property type="entry name" value="AAA"/>
    <property type="match status" value="1"/>
</dbReference>
<keyword evidence="4 9" id="KW-0694">RNA-binding</keyword>
<dbReference type="Pfam" id="PF00448">
    <property type="entry name" value="SRP54"/>
    <property type="match status" value="1"/>
</dbReference>
<sequence>MFDSLSTKLDRAFKTLKGQGSITEINVATTVKEIRRALVDADVNYKVAKEVTDKIKEEAMGRDVLISVSPGQLMTKIVYDELTELMGGEKQDIVIKGEPAVVLLSGLQGSGKTTFAGKLASYLKKQNRSVLLVACDVYRPAAIDQLKVLGEQVGVEVYSEPENKNPVQISQNAIEYARKNSKRVVIIDTAGRLAVDEQMMNEIEAVKRAINPSETLFVVDSMTGQDAVNTAKTFNDRLNFDGVVLTKLDGDSRGGAALSIRAVVEKPIKFISTGEKMEALDMFYPDRMAQRILGMGDVISLVERAQQQFDEEEAKRINQKIRKNQFNFDDFLSQLEQIKKMGNLKDLVGMIPGMGKAMKDVEIDDDAFKPIEAIIKSMTPKERAQPELLNGSRRRRLAKGSGTDIQQVNNLMKQFEDMRKVMRTMNKMSQTKGGMQQMARMMGMKGPMR</sequence>
<dbReference type="EC" id="3.6.5.4" evidence="9"/>
<dbReference type="GO" id="GO:0008312">
    <property type="term" value="F:7S RNA binding"/>
    <property type="evidence" value="ECO:0007669"/>
    <property type="project" value="InterPro"/>
</dbReference>
<comment type="subunit">
    <text evidence="9">Part of the signal recognition particle protein translocation system, which is composed of SRP and FtsY.</text>
</comment>
<dbReference type="RefSeq" id="WP_171592340.1">
    <property type="nucleotide sequence ID" value="NZ_CP053538.1"/>
</dbReference>
<evidence type="ECO:0000256" key="8">
    <source>
        <dbReference type="ARBA" id="ARBA00048027"/>
    </source>
</evidence>
<evidence type="ECO:0000313" key="13">
    <source>
        <dbReference type="Proteomes" id="UP000501623"/>
    </source>
</evidence>
<dbReference type="InterPro" id="IPR004125">
    <property type="entry name" value="Signal_recog_particle_SRP54_M"/>
</dbReference>
<dbReference type="FunFam" id="3.40.50.300:FF:000022">
    <property type="entry name" value="Signal recognition particle 54 kDa subunit"/>
    <property type="match status" value="1"/>
</dbReference>
<evidence type="ECO:0000256" key="6">
    <source>
        <dbReference type="ARBA" id="ARBA00023135"/>
    </source>
</evidence>
<dbReference type="Gene3D" id="3.40.50.300">
    <property type="entry name" value="P-loop containing nucleotide triphosphate hydrolases"/>
    <property type="match status" value="1"/>
</dbReference>
<dbReference type="Pfam" id="PF02978">
    <property type="entry name" value="SRP_SPB"/>
    <property type="match status" value="1"/>
</dbReference>
<comment type="domain">
    <text evidence="9">Composed of three domains: the N-terminal N domain, which is responsible for interactions with the ribosome, the central G domain, which binds GTP, and the C-terminal M domain, which binds the RNA and the signal sequence of the RNC.</text>
</comment>
<dbReference type="KEGG" id="hts:HMJ29_15500"/>
<organism evidence="12 13">
    <name type="scientific">Hymenobacter taeanensis</name>
    <dbReference type="NCBI Taxonomy" id="2735321"/>
    <lineage>
        <taxon>Bacteria</taxon>
        <taxon>Pseudomonadati</taxon>
        <taxon>Bacteroidota</taxon>
        <taxon>Cytophagia</taxon>
        <taxon>Cytophagales</taxon>
        <taxon>Hymenobacteraceae</taxon>
        <taxon>Hymenobacter</taxon>
    </lineage>
</organism>
<dbReference type="InterPro" id="IPR042101">
    <property type="entry name" value="SRP54_N_sf"/>
</dbReference>
<protein>
    <recommendedName>
        <fullName evidence="9">Signal recognition particle protein</fullName>
        <ecNumber evidence="9">3.6.5.4</ecNumber>
    </recommendedName>
    <alternativeName>
        <fullName evidence="9">Fifty-four homolog</fullName>
    </alternativeName>
</protein>
<dbReference type="PROSITE" id="PS00300">
    <property type="entry name" value="SRP54"/>
    <property type="match status" value="1"/>
</dbReference>
<feature type="binding site" evidence="9">
    <location>
        <begin position="188"/>
        <end position="192"/>
    </location>
    <ligand>
        <name>GTP</name>
        <dbReference type="ChEBI" id="CHEBI:37565"/>
    </ligand>
</feature>
<keyword evidence="5 9" id="KW-0342">GTP-binding</keyword>
<dbReference type="InterPro" id="IPR022941">
    <property type="entry name" value="SRP54"/>
</dbReference>
<dbReference type="InterPro" id="IPR027417">
    <property type="entry name" value="P-loop_NTPase"/>
</dbReference>
<dbReference type="Gene3D" id="1.20.120.140">
    <property type="entry name" value="Signal recognition particle SRP54, nucleotide-binding domain"/>
    <property type="match status" value="1"/>
</dbReference>
<evidence type="ECO:0000256" key="5">
    <source>
        <dbReference type="ARBA" id="ARBA00023134"/>
    </source>
</evidence>
<keyword evidence="2 9" id="KW-0547">Nucleotide-binding</keyword>
<evidence type="ECO:0000256" key="2">
    <source>
        <dbReference type="ARBA" id="ARBA00022741"/>
    </source>
</evidence>
<keyword evidence="9" id="KW-0963">Cytoplasm</keyword>
<comment type="catalytic activity">
    <reaction evidence="8 9">
        <text>GTP + H2O = GDP + phosphate + H(+)</text>
        <dbReference type="Rhea" id="RHEA:19669"/>
        <dbReference type="ChEBI" id="CHEBI:15377"/>
        <dbReference type="ChEBI" id="CHEBI:15378"/>
        <dbReference type="ChEBI" id="CHEBI:37565"/>
        <dbReference type="ChEBI" id="CHEBI:43474"/>
        <dbReference type="ChEBI" id="CHEBI:58189"/>
        <dbReference type="EC" id="3.6.5.4"/>
    </reaction>
</comment>
<dbReference type="SMART" id="SM00962">
    <property type="entry name" value="SRP54"/>
    <property type="match status" value="1"/>
</dbReference>
<evidence type="ECO:0000256" key="1">
    <source>
        <dbReference type="ARBA" id="ARBA00005450"/>
    </source>
</evidence>
<dbReference type="Proteomes" id="UP000501623">
    <property type="component" value="Chromosome"/>
</dbReference>
<comment type="similarity">
    <text evidence="1 9">Belongs to the GTP-binding SRP family. SRP54 subfamily.</text>
</comment>
<evidence type="ECO:0000256" key="7">
    <source>
        <dbReference type="ARBA" id="ARBA00023274"/>
    </source>
</evidence>
<feature type="binding site" evidence="9">
    <location>
        <begin position="106"/>
        <end position="113"/>
    </location>
    <ligand>
        <name>GTP</name>
        <dbReference type="ChEBI" id="CHEBI:37565"/>
    </ligand>
</feature>
<comment type="function">
    <text evidence="9">Involved in targeting and insertion of nascent membrane proteins into the cytoplasmic membrane. Binds to the hydrophobic signal sequence of the ribosome-nascent chain (RNC) as it emerges from the ribosomes. The SRP-RNC complex is then targeted to the cytoplasmic membrane where it interacts with the SRP receptor FtsY.</text>
</comment>
<keyword evidence="7 9" id="KW-0687">Ribonucleoprotein</keyword>
<keyword evidence="13" id="KW-1185">Reference proteome</keyword>
<reference evidence="12 13" key="1">
    <citation type="submission" date="2020-05" db="EMBL/GenBank/DDBJ databases">
        <title>Complete genome sequence of Hymenobacter sp. TS19 in Coasted Sand Dune.</title>
        <authorList>
            <person name="Lee J.-H."/>
            <person name="Jung J.-H."/>
            <person name="Jeong S."/>
            <person name="Zhao L."/>
            <person name="Kim M.-K."/>
            <person name="Seo H.-S."/>
            <person name="Lim S."/>
        </authorList>
    </citation>
    <scope>NUCLEOTIDE SEQUENCE [LARGE SCALE GENOMIC DNA]</scope>
    <source>
        <strain evidence="12 13">TS19</strain>
    </source>
</reference>
<dbReference type="HAMAP" id="MF_00306">
    <property type="entry name" value="SRP54"/>
    <property type="match status" value="1"/>
</dbReference>
<dbReference type="PANTHER" id="PTHR11564:SF5">
    <property type="entry name" value="SIGNAL RECOGNITION PARTICLE SUBUNIT SRP54"/>
    <property type="match status" value="1"/>
</dbReference>
<evidence type="ECO:0000256" key="9">
    <source>
        <dbReference type="HAMAP-Rule" id="MF_00306"/>
    </source>
</evidence>
<comment type="subcellular location">
    <subcellularLocation>
        <location evidence="9">Cytoplasm</location>
    </subcellularLocation>
    <text evidence="9">The SRP-RNC complex is targeted to the cytoplasmic membrane.</text>
</comment>
<dbReference type="GO" id="GO:0006614">
    <property type="term" value="P:SRP-dependent cotranslational protein targeting to membrane"/>
    <property type="evidence" value="ECO:0007669"/>
    <property type="project" value="InterPro"/>
</dbReference>
<keyword evidence="6 9" id="KW-0733">Signal recognition particle</keyword>
<evidence type="ECO:0000256" key="10">
    <source>
        <dbReference type="SAM" id="MobiDB-lite"/>
    </source>
</evidence>
<dbReference type="SMART" id="SM00963">
    <property type="entry name" value="SRP54_N"/>
    <property type="match status" value="1"/>
</dbReference>